<name>A0A9W6WLR4_9STRA</name>
<proteinExistence type="predicted"/>
<comment type="caution">
    <text evidence="2">The sequence shown here is derived from an EMBL/GenBank/DDBJ whole genome shotgun (WGS) entry which is preliminary data.</text>
</comment>
<dbReference type="EMBL" id="BSXW01000315">
    <property type="protein sequence ID" value="GMF18361.1"/>
    <property type="molecule type" value="Genomic_DNA"/>
</dbReference>
<dbReference type="InterPro" id="IPR016197">
    <property type="entry name" value="Chromo-like_dom_sf"/>
</dbReference>
<feature type="region of interest" description="Disordered" evidence="1">
    <location>
        <begin position="1"/>
        <end position="66"/>
    </location>
</feature>
<keyword evidence="3" id="KW-1185">Reference proteome</keyword>
<dbReference type="SUPFAM" id="SSF54160">
    <property type="entry name" value="Chromo domain-like"/>
    <property type="match status" value="1"/>
</dbReference>
<accession>A0A9W6WLR4</accession>
<feature type="region of interest" description="Disordered" evidence="1">
    <location>
        <begin position="320"/>
        <end position="373"/>
    </location>
</feature>
<feature type="compositionally biased region" description="Polar residues" evidence="1">
    <location>
        <begin position="12"/>
        <end position="37"/>
    </location>
</feature>
<gene>
    <name evidence="2" type="ORF">Plil01_000686300</name>
</gene>
<organism evidence="2 3">
    <name type="scientific">Phytophthora lilii</name>
    <dbReference type="NCBI Taxonomy" id="2077276"/>
    <lineage>
        <taxon>Eukaryota</taxon>
        <taxon>Sar</taxon>
        <taxon>Stramenopiles</taxon>
        <taxon>Oomycota</taxon>
        <taxon>Peronosporomycetes</taxon>
        <taxon>Peronosporales</taxon>
        <taxon>Peronosporaceae</taxon>
        <taxon>Phytophthora</taxon>
    </lineage>
</organism>
<sequence>MRSGNDGVNAARVSTANLSSTPVRMSTSLTPTGNSAAPATMGESTHEQSDPAQTPPMPTPRTHEPSAKRLILGSVTIDEPEWKLVQHSQYGVLDRDGGKYIEPAGPVPCEAIADSADPHALAYTIPVTPKRTPFCKTKAMTLRFLRTLILKWTPLDPKARGPRTPGVPRLDDRLEVPGDLHGLQEPVAHWPVTSLQRIYRQPSVVSSQESCPCTGGFDFRAEATRYLTRLPRLWLRDIAKGWSNSEQRYELRSKQIELRSRHCRRDYRQHICGEANSEKGERESDLRLVDAGSRCQYPGSLTDSQIWDWCDIVPTGFPRAWPHRPPSKPSESPELSRDPSPPGYSVPQHTSSVQGTRLGGRPRHTVSAMLGPMPSSAPEHTAYEWRRKYQQYYSYAQVCADDLHKKAKRKRSAEQTRKWHELSDRIKAGFEVGDTVWLYIPNLKVTDTGYSVSPWVHVSRLKPRALSLNNPTGQIDVDEDDDFDAAFLPEDSWETDNANDEYEFETSLDLRWSNRTRTSKRSREYLIKWKGCADPKWI</sequence>
<evidence type="ECO:0000256" key="1">
    <source>
        <dbReference type="SAM" id="MobiDB-lite"/>
    </source>
</evidence>
<protein>
    <submittedName>
        <fullName evidence="2">Unnamed protein product</fullName>
    </submittedName>
</protein>
<reference evidence="2" key="1">
    <citation type="submission" date="2023-04" db="EMBL/GenBank/DDBJ databases">
        <title>Phytophthora lilii NBRC 32176.</title>
        <authorList>
            <person name="Ichikawa N."/>
            <person name="Sato H."/>
            <person name="Tonouchi N."/>
        </authorList>
    </citation>
    <scope>NUCLEOTIDE SEQUENCE</scope>
    <source>
        <strain evidence="2">NBRC 32176</strain>
    </source>
</reference>
<evidence type="ECO:0000313" key="3">
    <source>
        <dbReference type="Proteomes" id="UP001165083"/>
    </source>
</evidence>
<evidence type="ECO:0000313" key="2">
    <source>
        <dbReference type="EMBL" id="GMF18361.1"/>
    </source>
</evidence>
<dbReference type="Proteomes" id="UP001165083">
    <property type="component" value="Unassembled WGS sequence"/>
</dbReference>
<dbReference type="AlphaFoldDB" id="A0A9W6WLR4"/>